<dbReference type="Proteomes" id="UP000250043">
    <property type="component" value="Unassembled WGS sequence"/>
</dbReference>
<sequence length="84" mass="9511">MPRSPGASSLVILSPKPHSLALLLAFLRLQFLRLYFTHIQAASRLATFDNRHAVQLGGTPDKRAFTWAEHVRDQKWTIVFGRSP</sequence>
<evidence type="ECO:0000313" key="2">
    <source>
        <dbReference type="Proteomes" id="UP000250043"/>
    </source>
</evidence>
<gene>
    <name evidence="1" type="ORF">OBBRIDRAFT_791648</name>
</gene>
<organism evidence="1 2">
    <name type="scientific">Obba rivulosa</name>
    <dbReference type="NCBI Taxonomy" id="1052685"/>
    <lineage>
        <taxon>Eukaryota</taxon>
        <taxon>Fungi</taxon>
        <taxon>Dikarya</taxon>
        <taxon>Basidiomycota</taxon>
        <taxon>Agaricomycotina</taxon>
        <taxon>Agaricomycetes</taxon>
        <taxon>Polyporales</taxon>
        <taxon>Gelatoporiaceae</taxon>
        <taxon>Obba</taxon>
    </lineage>
</organism>
<dbReference type="EMBL" id="KV722375">
    <property type="protein sequence ID" value="OCH92017.1"/>
    <property type="molecule type" value="Genomic_DNA"/>
</dbReference>
<evidence type="ECO:0000313" key="1">
    <source>
        <dbReference type="EMBL" id="OCH92017.1"/>
    </source>
</evidence>
<dbReference type="AlphaFoldDB" id="A0A8E2B442"/>
<keyword evidence="2" id="KW-1185">Reference proteome</keyword>
<feature type="non-terminal residue" evidence="1">
    <location>
        <position position="1"/>
    </location>
</feature>
<name>A0A8E2B442_9APHY</name>
<reference evidence="1 2" key="1">
    <citation type="submission" date="2016-07" db="EMBL/GenBank/DDBJ databases">
        <title>Draft genome of the white-rot fungus Obba rivulosa 3A-2.</title>
        <authorList>
            <consortium name="DOE Joint Genome Institute"/>
            <person name="Miettinen O."/>
            <person name="Riley R."/>
            <person name="Acob R."/>
            <person name="Barry K."/>
            <person name="Cullen D."/>
            <person name="De Vries R."/>
            <person name="Hainaut M."/>
            <person name="Hatakka A."/>
            <person name="Henrissat B."/>
            <person name="Hilden K."/>
            <person name="Kuo R."/>
            <person name="Labutti K."/>
            <person name="Lipzen A."/>
            <person name="Makela M.R."/>
            <person name="Sandor L."/>
            <person name="Spatafora J.W."/>
            <person name="Grigoriev I.V."/>
            <person name="Hibbett D.S."/>
        </authorList>
    </citation>
    <scope>NUCLEOTIDE SEQUENCE [LARGE SCALE GENOMIC DNA]</scope>
    <source>
        <strain evidence="1 2">3A-2</strain>
    </source>
</reference>
<proteinExistence type="predicted"/>
<accession>A0A8E2B442</accession>
<protein>
    <submittedName>
        <fullName evidence="1">Uncharacterized protein</fullName>
    </submittedName>
</protein>